<dbReference type="EMBL" id="FXLY01000002">
    <property type="protein sequence ID" value="SMN18439.1"/>
    <property type="molecule type" value="Genomic_DNA"/>
</dbReference>
<dbReference type="GO" id="GO:0005739">
    <property type="term" value="C:mitochondrion"/>
    <property type="evidence" value="ECO:0007669"/>
    <property type="project" value="TreeGrafter"/>
</dbReference>
<organism evidence="1 2">
    <name type="scientific">Maudiozyma saulgeensis</name>
    <dbReference type="NCBI Taxonomy" id="1789683"/>
    <lineage>
        <taxon>Eukaryota</taxon>
        <taxon>Fungi</taxon>
        <taxon>Dikarya</taxon>
        <taxon>Ascomycota</taxon>
        <taxon>Saccharomycotina</taxon>
        <taxon>Saccharomycetes</taxon>
        <taxon>Saccharomycetales</taxon>
        <taxon>Saccharomycetaceae</taxon>
        <taxon>Maudiozyma</taxon>
    </lineage>
</organism>
<dbReference type="GO" id="GO:0019171">
    <property type="term" value="F:(3R)-hydroxyacyl-[acyl-carrier-protein] dehydratase activity"/>
    <property type="evidence" value="ECO:0007669"/>
    <property type="project" value="TreeGrafter"/>
</dbReference>
<gene>
    <name evidence="1" type="ORF">KASA_0Q09185G</name>
</gene>
<dbReference type="Gene3D" id="3.10.129.10">
    <property type="entry name" value="Hotdog Thioesterase"/>
    <property type="match status" value="1"/>
</dbReference>
<sequence length="285" mass="33985">MIISDYKALHWLTKDLTSSYHRKNFQNLVRDQLPFLQDRSPTNCLNINEHFLFFNRTSKELSKDGYFKDIAPDQLMPKYKDQTFKRRLWAKGSIIQHEPLKINREYTCLEHVKNVKSYRGDTFVSIYRDIVDTNRQVKLLSEFRTLVYTNSIPRPNNIIKHINNTEDDTIIGQFKFNEMDIVKYSQLTLNPHRIHWDKVHAVQHELYDNIIAQGPFSTQVLTLFAESYIGKPIHNLNYRNLNYIYPGTTVDICLRINDINNTYQFYMRDSQNYEKIYLFLQVVSP</sequence>
<dbReference type="InterPro" id="IPR029069">
    <property type="entry name" value="HotDog_dom_sf"/>
</dbReference>
<accession>A0A1X7QZ00</accession>
<reference evidence="1 2" key="1">
    <citation type="submission" date="2017-04" db="EMBL/GenBank/DDBJ databases">
        <authorList>
            <person name="Afonso C.L."/>
            <person name="Miller P.J."/>
            <person name="Scott M.A."/>
            <person name="Spackman E."/>
            <person name="Goraichik I."/>
            <person name="Dimitrov K.M."/>
            <person name="Suarez D.L."/>
            <person name="Swayne D.E."/>
        </authorList>
    </citation>
    <scope>NUCLEOTIDE SEQUENCE [LARGE SCALE GENOMIC DNA]</scope>
</reference>
<dbReference type="SUPFAM" id="SSF54637">
    <property type="entry name" value="Thioesterase/thiol ester dehydrase-isomerase"/>
    <property type="match status" value="1"/>
</dbReference>
<evidence type="ECO:0000313" key="1">
    <source>
        <dbReference type="EMBL" id="SMN18439.1"/>
    </source>
</evidence>
<proteinExistence type="predicted"/>
<dbReference type="STRING" id="1789683.A0A1X7QZ00"/>
<dbReference type="PANTHER" id="PTHR28152">
    <property type="entry name" value="HYDROXYACYL-THIOESTER DEHYDRATASE TYPE 2, MITOCHONDRIAL"/>
    <property type="match status" value="1"/>
</dbReference>
<keyword evidence="2" id="KW-1185">Reference proteome</keyword>
<name>A0A1X7QZ00_9SACH</name>
<dbReference type="PANTHER" id="PTHR28152:SF1">
    <property type="entry name" value="HYDROXYACYL-THIOESTER DEHYDRATASE TYPE 2, MITOCHONDRIAL"/>
    <property type="match status" value="1"/>
</dbReference>
<dbReference type="Proteomes" id="UP000196158">
    <property type="component" value="Unassembled WGS sequence"/>
</dbReference>
<dbReference type="InterPro" id="IPR052741">
    <property type="entry name" value="Mitochondrial_HTD2"/>
</dbReference>
<dbReference type="AlphaFoldDB" id="A0A1X7QZ00"/>
<dbReference type="OrthoDB" id="3257538at2759"/>
<evidence type="ECO:0000313" key="2">
    <source>
        <dbReference type="Proteomes" id="UP000196158"/>
    </source>
</evidence>
<protein>
    <submittedName>
        <fullName evidence="1">Similar to Saccharomyces cerevisiae YHR067W HTD2 Mitochondrial 3-hydroxyacyl-thioester dehydratase involved in fatty acid biosynthesis</fullName>
    </submittedName>
</protein>